<dbReference type="AlphaFoldDB" id="A0A9P4NYD3"/>
<accession>A0A9P4NYD3</accession>
<organism evidence="1 2">
    <name type="scientific">Tothia fuscella</name>
    <dbReference type="NCBI Taxonomy" id="1048955"/>
    <lineage>
        <taxon>Eukaryota</taxon>
        <taxon>Fungi</taxon>
        <taxon>Dikarya</taxon>
        <taxon>Ascomycota</taxon>
        <taxon>Pezizomycotina</taxon>
        <taxon>Dothideomycetes</taxon>
        <taxon>Pleosporomycetidae</taxon>
        <taxon>Venturiales</taxon>
        <taxon>Cylindrosympodiaceae</taxon>
        <taxon>Tothia</taxon>
    </lineage>
</organism>
<protein>
    <submittedName>
        <fullName evidence="1">Uncharacterized protein</fullName>
    </submittedName>
</protein>
<evidence type="ECO:0000313" key="2">
    <source>
        <dbReference type="Proteomes" id="UP000800235"/>
    </source>
</evidence>
<dbReference type="Proteomes" id="UP000800235">
    <property type="component" value="Unassembled WGS sequence"/>
</dbReference>
<gene>
    <name evidence="1" type="ORF">EJ08DRAFT_21354</name>
</gene>
<name>A0A9P4NYD3_9PEZI</name>
<proteinExistence type="predicted"/>
<dbReference type="EMBL" id="MU007018">
    <property type="protein sequence ID" value="KAF2434026.1"/>
    <property type="molecule type" value="Genomic_DNA"/>
</dbReference>
<keyword evidence="2" id="KW-1185">Reference proteome</keyword>
<sequence>MTGVRGQGAFGVDCPCGGRVKKVGLLAARRNKLAGVAESCNGKSSRLNPLFNELSYTVAGAAVRPGTTPLGTLDQAKNDEQLESERKIRWRIDCDAQTMERVKVERPGRRIRPQTFLTNQRMPLLKH</sequence>
<reference evidence="1" key="1">
    <citation type="journal article" date="2020" name="Stud. Mycol.">
        <title>101 Dothideomycetes genomes: a test case for predicting lifestyles and emergence of pathogens.</title>
        <authorList>
            <person name="Haridas S."/>
            <person name="Albert R."/>
            <person name="Binder M."/>
            <person name="Bloem J."/>
            <person name="Labutti K."/>
            <person name="Salamov A."/>
            <person name="Andreopoulos B."/>
            <person name="Baker S."/>
            <person name="Barry K."/>
            <person name="Bills G."/>
            <person name="Bluhm B."/>
            <person name="Cannon C."/>
            <person name="Castanera R."/>
            <person name="Culley D."/>
            <person name="Daum C."/>
            <person name="Ezra D."/>
            <person name="Gonzalez J."/>
            <person name="Henrissat B."/>
            <person name="Kuo A."/>
            <person name="Liang C."/>
            <person name="Lipzen A."/>
            <person name="Lutzoni F."/>
            <person name="Magnuson J."/>
            <person name="Mondo S."/>
            <person name="Nolan M."/>
            <person name="Ohm R."/>
            <person name="Pangilinan J."/>
            <person name="Park H.-J."/>
            <person name="Ramirez L."/>
            <person name="Alfaro M."/>
            <person name="Sun H."/>
            <person name="Tritt A."/>
            <person name="Yoshinaga Y."/>
            <person name="Zwiers L.-H."/>
            <person name="Turgeon B."/>
            <person name="Goodwin S."/>
            <person name="Spatafora J."/>
            <person name="Crous P."/>
            <person name="Grigoriev I."/>
        </authorList>
    </citation>
    <scope>NUCLEOTIDE SEQUENCE</scope>
    <source>
        <strain evidence="1">CBS 130266</strain>
    </source>
</reference>
<evidence type="ECO:0000313" key="1">
    <source>
        <dbReference type="EMBL" id="KAF2434026.1"/>
    </source>
</evidence>
<comment type="caution">
    <text evidence="1">The sequence shown here is derived from an EMBL/GenBank/DDBJ whole genome shotgun (WGS) entry which is preliminary data.</text>
</comment>